<reference evidence="1 2" key="1">
    <citation type="submission" date="2019-03" db="EMBL/GenBank/DDBJ databases">
        <authorList>
            <person name="Sebastian G."/>
            <person name="Baumann P."/>
            <person name="Ruckert C."/>
            <person name="Kalinowski J."/>
            <person name="Nebel B."/>
            <person name="Takors R."/>
            <person name="Blombach B."/>
        </authorList>
    </citation>
    <scope>NUCLEOTIDE SEQUENCE [LARGE SCALE GENOMIC DNA]</scope>
    <source>
        <strain evidence="1 2">DSM 1084</strain>
    </source>
</reference>
<evidence type="ECO:0000313" key="2">
    <source>
        <dbReference type="Proteomes" id="UP000293912"/>
    </source>
</evidence>
<dbReference type="SUPFAM" id="SSF48371">
    <property type="entry name" value="ARM repeat"/>
    <property type="match status" value="1"/>
</dbReference>
<evidence type="ECO:0008006" key="3">
    <source>
        <dbReference type="Google" id="ProtNLM"/>
    </source>
</evidence>
<dbReference type="AlphaFoldDB" id="A0A4P6X243"/>
<dbReference type="KEGG" id="hpse:HPF_21660"/>
<evidence type="ECO:0000313" key="1">
    <source>
        <dbReference type="EMBL" id="QBM30307.1"/>
    </source>
</evidence>
<dbReference type="InterPro" id="IPR014825">
    <property type="entry name" value="DNA_alkylation"/>
</dbReference>
<dbReference type="InterPro" id="IPR016024">
    <property type="entry name" value="ARM-type_fold"/>
</dbReference>
<accession>A0A4P6X243</accession>
<keyword evidence="2" id="KW-1185">Reference proteome</keyword>
<gene>
    <name evidence="1" type="ORF">HPF_21660</name>
</gene>
<proteinExistence type="predicted"/>
<protein>
    <recommendedName>
        <fullName evidence="3">DNA alkylation repair enzyme</fullName>
    </recommendedName>
</protein>
<dbReference type="Gene3D" id="1.25.40.290">
    <property type="entry name" value="ARM repeat domains"/>
    <property type="match status" value="1"/>
</dbReference>
<name>A0A4P6X243_HYDPS</name>
<dbReference type="EMBL" id="CP037867">
    <property type="protein sequence ID" value="QBM30307.1"/>
    <property type="molecule type" value="Genomic_DNA"/>
</dbReference>
<sequence length="391" mass="42638">MAEPFKNLISTRTVDTAGRHLQRVWPRFNRAAFEQQAASGLDALEFKARAMQLADALEATLPDRFAHAADLIEASLAPPTPLDADGEPVGLANNEHGEADEPGLRGWVVWSLAEFVARRGMDDVPRALACLHALTQRFSSEFAIRPFIQRHPDAVFATLAQWVHDPSAHVRRLVSEGSRPRLPWGLRLQALVADPAPTLPLLRALQDDPSAYVRRSVANHLNDIAKDHPDLVAAWVQTHRPSAGAQREALLRHASRSLIKQGHAPTLAAWGLARGLEGEARLQLSARSAVVGGDIGLGVQLHSTAATPQTLVVDYLVHHVRANGGTSPKVFKGWKLVLAPGERCTLSKRHSLRPVTTRTLYPGRHRIELQVNGEVCAEAAFELLAQEPEGG</sequence>
<dbReference type="RefSeq" id="WP_133157807.1">
    <property type="nucleotide sequence ID" value="NZ_CP037867.1"/>
</dbReference>
<dbReference type="Proteomes" id="UP000293912">
    <property type="component" value="Chromosome"/>
</dbReference>
<organism evidence="1 2">
    <name type="scientific">Hydrogenophaga pseudoflava</name>
    <name type="common">Pseudomonas carboxydoflava</name>
    <dbReference type="NCBI Taxonomy" id="47421"/>
    <lineage>
        <taxon>Bacteria</taxon>
        <taxon>Pseudomonadati</taxon>
        <taxon>Pseudomonadota</taxon>
        <taxon>Betaproteobacteria</taxon>
        <taxon>Burkholderiales</taxon>
        <taxon>Comamonadaceae</taxon>
        <taxon>Hydrogenophaga</taxon>
    </lineage>
</organism>
<dbReference type="Pfam" id="PF08713">
    <property type="entry name" value="DNA_alkylation"/>
    <property type="match status" value="1"/>
</dbReference>